<evidence type="ECO:0000313" key="3">
    <source>
        <dbReference type="Proteomes" id="UP001219862"/>
    </source>
</evidence>
<dbReference type="SUPFAM" id="SSF101874">
    <property type="entry name" value="YceI-like"/>
    <property type="match status" value="1"/>
</dbReference>
<dbReference type="RefSeq" id="WP_273596185.1">
    <property type="nucleotide sequence ID" value="NZ_JAQQXS010000005.1"/>
</dbReference>
<feature type="domain" description="Lipid/polyisoprenoid-binding YceI-like" evidence="1">
    <location>
        <begin position="34"/>
        <end position="194"/>
    </location>
</feature>
<keyword evidence="3" id="KW-1185">Reference proteome</keyword>
<dbReference type="SMART" id="SM00867">
    <property type="entry name" value="YceI"/>
    <property type="match status" value="1"/>
</dbReference>
<dbReference type="Pfam" id="PF04264">
    <property type="entry name" value="YceI"/>
    <property type="match status" value="1"/>
</dbReference>
<dbReference type="Gene3D" id="2.40.128.110">
    <property type="entry name" value="Lipid/polyisoprenoid-binding, YceI-like"/>
    <property type="match status" value="1"/>
</dbReference>
<reference evidence="2 3" key="1">
    <citation type="submission" date="2022-10" db="EMBL/GenBank/DDBJ databases">
        <title>paucibacter sp. hw8 Genome sequencing.</title>
        <authorList>
            <person name="Park S."/>
        </authorList>
    </citation>
    <scope>NUCLEOTIDE SEQUENCE [LARGE SCALE GENOMIC DNA]</scope>
    <source>
        <strain evidence="3">hw8</strain>
    </source>
</reference>
<evidence type="ECO:0000313" key="2">
    <source>
        <dbReference type="EMBL" id="MDC8784983.1"/>
    </source>
</evidence>
<dbReference type="InterPro" id="IPR036761">
    <property type="entry name" value="TTHA0802/YceI-like_sf"/>
</dbReference>
<organism evidence="2 3">
    <name type="scientific">Roseateles koreensis</name>
    <dbReference type="NCBI Taxonomy" id="2987526"/>
    <lineage>
        <taxon>Bacteria</taxon>
        <taxon>Pseudomonadati</taxon>
        <taxon>Pseudomonadota</taxon>
        <taxon>Betaproteobacteria</taxon>
        <taxon>Burkholderiales</taxon>
        <taxon>Sphaerotilaceae</taxon>
        <taxon>Roseateles</taxon>
    </lineage>
</organism>
<protein>
    <submittedName>
        <fullName evidence="2">YceI family protein</fullName>
    </submittedName>
</protein>
<accession>A0ABT5KPY2</accession>
<dbReference type="Proteomes" id="UP001219862">
    <property type="component" value="Unassembled WGS sequence"/>
</dbReference>
<comment type="caution">
    <text evidence="2">The sequence shown here is derived from an EMBL/GenBank/DDBJ whole genome shotgun (WGS) entry which is preliminary data.</text>
</comment>
<sequence length="199" mass="20842">MLFSAAPAQAKSKPVLTTQDTTAVAAAPTTTTSAAKLLAAQSELSFTSKQMGVPVNGSFKRFDAQLTFDPKKPEAGRIAFTIDLGSVTLGAPEFDAELAKPAWFDVKKSPQASFQSAAIKALGGGKYEITGKLTLKGQTRDLTLPIALTQSGNTTTATGGFVLKRLEFKVGDGDWADTSMVANEVQVKFKLALSGIAPL</sequence>
<gene>
    <name evidence="2" type="ORF">PRZ01_07245</name>
</gene>
<evidence type="ECO:0000259" key="1">
    <source>
        <dbReference type="SMART" id="SM00867"/>
    </source>
</evidence>
<dbReference type="PANTHER" id="PTHR34406:SF1">
    <property type="entry name" value="PROTEIN YCEI"/>
    <property type="match status" value="1"/>
</dbReference>
<name>A0ABT5KPY2_9BURK</name>
<dbReference type="EMBL" id="JAQQXS010000005">
    <property type="protein sequence ID" value="MDC8784983.1"/>
    <property type="molecule type" value="Genomic_DNA"/>
</dbReference>
<dbReference type="PANTHER" id="PTHR34406">
    <property type="entry name" value="PROTEIN YCEI"/>
    <property type="match status" value="1"/>
</dbReference>
<dbReference type="InterPro" id="IPR007372">
    <property type="entry name" value="Lipid/polyisoprenoid-bd_YceI"/>
</dbReference>
<proteinExistence type="predicted"/>